<dbReference type="InterPro" id="IPR023375">
    <property type="entry name" value="ADC_dom_sf"/>
</dbReference>
<reference evidence="1 2" key="1">
    <citation type="journal article" date="2018" name="Proc. Natl. Acad. Sci. U.S.A.">
        <title>Nonmutational mechanism of inheritance in the Archaeon Sulfolobus solfataricus.</title>
        <authorList>
            <person name="Payne S."/>
            <person name="McCarthy S."/>
            <person name="Johnson T."/>
            <person name="North E."/>
            <person name="Blum P."/>
        </authorList>
    </citation>
    <scope>NUCLEOTIDE SEQUENCE [LARGE SCALE GENOMIC DNA]</scope>
    <source>
        <strain evidence="1 2">SUL120</strain>
    </source>
</reference>
<gene>
    <name evidence="1" type="ORF">SULZ_11220</name>
</gene>
<dbReference type="GeneID" id="44130167"/>
<protein>
    <submittedName>
        <fullName evidence="1">Acetoacetate decarboxylase</fullName>
    </submittedName>
</protein>
<dbReference type="GO" id="GO:0016829">
    <property type="term" value="F:lyase activity"/>
    <property type="evidence" value="ECO:0007669"/>
    <property type="project" value="InterPro"/>
</dbReference>
<sequence length="268" mass="30750">MEEIRPYYNTFSLPITKSGKSQIVPPPPWIYAIEMIGVKAYFDPVKVLDLVPPPLEIVDGEGFVYIAKIFTVSGNRWEMLYEDPEETKYMEAAIALKVKYNDNIFTYFPFMWVDKDLPLLRGWLLGYPKKLAYISISEFHKLLDGYSGPSSGVRMGGYALRNGKEIIRVKITLKEKVSQYPIPFGPIVQFRRFPAVQDGTDVYELGQIISSDFRVGEVWRGEGEVILNGSVNEELEVLKINRIEGGYYFNWSFKQLGTKILTKVPNNY</sequence>
<dbReference type="EMBL" id="CP033241">
    <property type="protein sequence ID" value="AZF84539.1"/>
    <property type="molecule type" value="Genomic_DNA"/>
</dbReference>
<dbReference type="Gene3D" id="2.40.400.10">
    <property type="entry name" value="Acetoacetate decarboxylase-like"/>
    <property type="match status" value="1"/>
</dbReference>
<dbReference type="RefSeq" id="WP_010923259.1">
    <property type="nucleotide sequence ID" value="NZ_CP033241.1"/>
</dbReference>
<proteinExistence type="predicted"/>
<dbReference type="InterPro" id="IPR010451">
    <property type="entry name" value="Acetoacetate_decarboxylase"/>
</dbReference>
<dbReference type="Proteomes" id="UP000269431">
    <property type="component" value="Chromosome"/>
</dbReference>
<evidence type="ECO:0000313" key="1">
    <source>
        <dbReference type="EMBL" id="AZF84539.1"/>
    </source>
</evidence>
<organism evidence="1 2">
    <name type="scientific">Saccharolobus solfataricus</name>
    <name type="common">Sulfolobus solfataricus</name>
    <dbReference type="NCBI Taxonomy" id="2287"/>
    <lineage>
        <taxon>Archaea</taxon>
        <taxon>Thermoproteota</taxon>
        <taxon>Thermoprotei</taxon>
        <taxon>Sulfolobales</taxon>
        <taxon>Sulfolobaceae</taxon>
        <taxon>Saccharolobus</taxon>
    </lineage>
</organism>
<name>A0A3G8ETQ8_SACSO</name>
<dbReference type="GeneID" id="1454247"/>
<dbReference type="SUPFAM" id="SSF160104">
    <property type="entry name" value="Acetoacetate decarboxylase-like"/>
    <property type="match status" value="1"/>
</dbReference>
<dbReference type="Pfam" id="PF06314">
    <property type="entry name" value="ADC"/>
    <property type="match status" value="1"/>
</dbReference>
<dbReference type="AlphaFoldDB" id="A0A3G8ETQ8"/>
<accession>A0A3G8ETQ8</accession>
<evidence type="ECO:0000313" key="2">
    <source>
        <dbReference type="Proteomes" id="UP000269431"/>
    </source>
</evidence>